<keyword evidence="13" id="KW-1185">Reference proteome</keyword>
<dbReference type="GO" id="GO:0018279">
    <property type="term" value="P:protein N-linked glycosylation via asparagine"/>
    <property type="evidence" value="ECO:0007669"/>
    <property type="project" value="TreeGrafter"/>
</dbReference>
<evidence type="ECO:0000256" key="2">
    <source>
        <dbReference type="ARBA" id="ARBA00004477"/>
    </source>
</evidence>
<keyword evidence="6 11" id="KW-0732">Signal</keyword>
<feature type="transmembrane region" description="Helical" evidence="10">
    <location>
        <begin position="186"/>
        <end position="207"/>
    </location>
</feature>
<dbReference type="GO" id="GO:0008250">
    <property type="term" value="C:oligosaccharyltransferase complex"/>
    <property type="evidence" value="ECO:0007669"/>
    <property type="project" value="TreeGrafter"/>
</dbReference>
<feature type="transmembrane region" description="Helical" evidence="10">
    <location>
        <begin position="303"/>
        <end position="321"/>
    </location>
</feature>
<dbReference type="Gene3D" id="3.40.30.10">
    <property type="entry name" value="Glutaredoxin"/>
    <property type="match status" value="1"/>
</dbReference>
<comment type="caution">
    <text evidence="12">The sequence shown here is derived from an EMBL/GenBank/DDBJ whole genome shotgun (WGS) entry which is preliminary data.</text>
</comment>
<keyword evidence="9 10" id="KW-0472">Membrane</keyword>
<feature type="transmembrane region" description="Helical" evidence="10">
    <location>
        <begin position="274"/>
        <end position="294"/>
    </location>
</feature>
<evidence type="ECO:0000313" key="13">
    <source>
        <dbReference type="Proteomes" id="UP001165190"/>
    </source>
</evidence>
<dbReference type="Pfam" id="PF04756">
    <property type="entry name" value="OST3_OST6"/>
    <property type="match status" value="1"/>
</dbReference>
<evidence type="ECO:0000256" key="3">
    <source>
        <dbReference type="ARBA" id="ARBA00009561"/>
    </source>
</evidence>
<evidence type="ECO:0000256" key="11">
    <source>
        <dbReference type="SAM" id="SignalP"/>
    </source>
</evidence>
<dbReference type="Proteomes" id="UP001165190">
    <property type="component" value="Unassembled WGS sequence"/>
</dbReference>
<comment type="subunit">
    <text evidence="4">Component of the oligosaccharyltransferase (OST) complex.</text>
</comment>
<evidence type="ECO:0000256" key="7">
    <source>
        <dbReference type="ARBA" id="ARBA00022824"/>
    </source>
</evidence>
<name>A0A9W7JKM0_HIBTR</name>
<organism evidence="12 13">
    <name type="scientific">Hibiscus trionum</name>
    <name type="common">Flower of an hour</name>
    <dbReference type="NCBI Taxonomy" id="183268"/>
    <lineage>
        <taxon>Eukaryota</taxon>
        <taxon>Viridiplantae</taxon>
        <taxon>Streptophyta</taxon>
        <taxon>Embryophyta</taxon>
        <taxon>Tracheophyta</taxon>
        <taxon>Spermatophyta</taxon>
        <taxon>Magnoliopsida</taxon>
        <taxon>eudicotyledons</taxon>
        <taxon>Gunneridae</taxon>
        <taxon>Pentapetalae</taxon>
        <taxon>rosids</taxon>
        <taxon>malvids</taxon>
        <taxon>Malvales</taxon>
        <taxon>Malvaceae</taxon>
        <taxon>Malvoideae</taxon>
        <taxon>Hibiscus</taxon>
    </lineage>
</organism>
<accession>A0A9W7JKM0</accession>
<evidence type="ECO:0000256" key="4">
    <source>
        <dbReference type="ARBA" id="ARBA00011157"/>
    </source>
</evidence>
<dbReference type="PANTHER" id="PTHR12692:SF0">
    <property type="entry name" value="GH11935P"/>
    <property type="match status" value="1"/>
</dbReference>
<dbReference type="EMBL" id="BSYR01000077">
    <property type="protein sequence ID" value="GMJ15304.1"/>
    <property type="molecule type" value="Genomic_DNA"/>
</dbReference>
<evidence type="ECO:0000313" key="12">
    <source>
        <dbReference type="EMBL" id="GMJ15304.1"/>
    </source>
</evidence>
<feature type="chain" id="PRO_5040931811" evidence="11">
    <location>
        <begin position="22"/>
        <end position="339"/>
    </location>
</feature>
<feature type="signal peptide" evidence="11">
    <location>
        <begin position="1"/>
        <end position="21"/>
    </location>
</feature>
<keyword evidence="8 10" id="KW-1133">Transmembrane helix</keyword>
<evidence type="ECO:0000256" key="10">
    <source>
        <dbReference type="SAM" id="Phobius"/>
    </source>
</evidence>
<evidence type="ECO:0000256" key="6">
    <source>
        <dbReference type="ARBA" id="ARBA00022729"/>
    </source>
</evidence>
<evidence type="ECO:0000256" key="8">
    <source>
        <dbReference type="ARBA" id="ARBA00022989"/>
    </source>
</evidence>
<dbReference type="FunFam" id="3.40.30.10:FF:000205">
    <property type="entry name" value="Probable dolichyl-diphosphooligosaccharide--protein glycosyltransferase subunit 3"/>
    <property type="match status" value="1"/>
</dbReference>
<dbReference type="OrthoDB" id="67566at2759"/>
<evidence type="ECO:0000256" key="1">
    <source>
        <dbReference type="ARBA" id="ARBA00002791"/>
    </source>
</evidence>
<evidence type="ECO:0000256" key="9">
    <source>
        <dbReference type="ARBA" id="ARBA00023136"/>
    </source>
</evidence>
<protein>
    <submittedName>
        <fullName evidence="12">ATU, oligosaccharyltransferase subunit 3/6</fullName>
    </submittedName>
</protein>
<feature type="transmembrane region" description="Helical" evidence="10">
    <location>
        <begin position="219"/>
        <end position="239"/>
    </location>
</feature>
<evidence type="ECO:0000256" key="5">
    <source>
        <dbReference type="ARBA" id="ARBA00022692"/>
    </source>
</evidence>
<keyword evidence="7" id="KW-0256">Endoplasmic reticulum</keyword>
<dbReference type="AlphaFoldDB" id="A0A9W7JKM0"/>
<keyword evidence="5 10" id="KW-0812">Transmembrane</keyword>
<sequence length="339" mass="37950">MAANFFTISIIILSLFLVTLSAESESELVADLLTLQSESESGVIHLDDPTVSKFLTNPKTPRPYSLIIFFDATHFHDKPELRLREIRREFAIVASSFIANHNSSNTKLFFCDIEFSESQPSFQLFGVNSIPHIRLVGPATESLEDDSGEMDQAGLSRFAESMAEFIESRTKLPVGPIHRPPILSKIQLGVIALVLLVWSPLVVKKIVAGETLLHDPRSWVSGAVFVYFFSVSGAMHNIIREMPMFVGDREDPNKLVLFYQGSDMQLGAEGFTVGFLYTIVGLLLAFVTHALVYVKGATAKRTLMLFALLLSFWAVKKVIFLDNWKTGYRIHGFWPSAWN</sequence>
<proteinExistence type="inferred from homology"/>
<comment type="subcellular location">
    <subcellularLocation>
        <location evidence="2">Endoplasmic reticulum membrane</location>
        <topology evidence="2">Multi-pass membrane protein</topology>
    </subcellularLocation>
</comment>
<dbReference type="PANTHER" id="PTHR12692">
    <property type="entry name" value="DOLICHYL-DIPHOSPHOOLIGOSACCHARIDE--PROTEIN GLYCOSYLTRANSFERASE-RELATED"/>
    <property type="match status" value="1"/>
</dbReference>
<gene>
    <name evidence="12" type="ORF">HRI_005199600</name>
</gene>
<reference evidence="12" key="1">
    <citation type="submission" date="2023-05" db="EMBL/GenBank/DDBJ databases">
        <title>Genome and transcriptome analyses reveal genes involved in the formation of fine ridges on petal epidermal cells in Hibiscus trionum.</title>
        <authorList>
            <person name="Koshimizu S."/>
            <person name="Masuda S."/>
            <person name="Ishii T."/>
            <person name="Shirasu K."/>
            <person name="Hoshino A."/>
            <person name="Arita M."/>
        </authorList>
    </citation>
    <scope>NUCLEOTIDE SEQUENCE</scope>
    <source>
        <strain evidence="12">Hamamatsu line</strain>
    </source>
</reference>
<comment type="function">
    <text evidence="1">Subunit of the oligosaccharyl transferase (OST) complex that catalyzes the initial transfer of a defined glycan (Glc(3)Man(9)GlcNAc(2) in eukaryotes) from the lipid carrier dolichol-pyrophosphate to an asparagine residue within an Asn-X-Ser/Thr consensus motif in nascent polypeptide chains, the first step in protein N-glycosylation. N-glycosylation occurs cotranslationally and the complex associates with the Sec61 complex at the channel-forming translocon complex that mediates protein translocation across the endoplasmic reticulum (ER). All subunits are required for a maximal enzyme activity.</text>
</comment>
<comment type="similarity">
    <text evidence="3">Belongs to the OST3/OST6 family.</text>
</comment>
<dbReference type="InterPro" id="IPR021149">
    <property type="entry name" value="OligosaccharylTrfase_OST3/OST6"/>
</dbReference>